<keyword evidence="3" id="KW-1185">Reference proteome</keyword>
<reference evidence="2" key="1">
    <citation type="submission" date="2023-03" db="EMBL/GenBank/DDBJ databases">
        <title>Chromosome-level genomes of two armyworms, Mythimna separata and Mythimna loreyi, provide insights into the biosynthesis and reception of sex pheromones.</title>
        <authorList>
            <person name="Zhao H."/>
        </authorList>
    </citation>
    <scope>NUCLEOTIDE SEQUENCE</scope>
    <source>
        <strain evidence="2">BeijingLab</strain>
        <tissue evidence="2">Pupa</tissue>
    </source>
</reference>
<dbReference type="InterPro" id="IPR037760">
    <property type="entry name" value="SMKR1"/>
</dbReference>
<gene>
    <name evidence="2" type="ORF">PYW07_016709</name>
</gene>
<evidence type="ECO:0000313" key="3">
    <source>
        <dbReference type="Proteomes" id="UP001231518"/>
    </source>
</evidence>
<accession>A0AAD7YLS0</accession>
<dbReference type="PANTHER" id="PTHR37932">
    <property type="entry name" value="SMALL LYSINE-RICH PROTEIN 1"/>
    <property type="match status" value="1"/>
</dbReference>
<dbReference type="AlphaFoldDB" id="A0AAD7YLS0"/>
<evidence type="ECO:0008006" key="4">
    <source>
        <dbReference type="Google" id="ProtNLM"/>
    </source>
</evidence>
<dbReference type="EMBL" id="JARGEI010000015">
    <property type="protein sequence ID" value="KAJ8719153.1"/>
    <property type="molecule type" value="Genomic_DNA"/>
</dbReference>
<comment type="caution">
    <text evidence="2">The sequence shown here is derived from an EMBL/GenBank/DDBJ whole genome shotgun (WGS) entry which is preliminary data.</text>
</comment>
<dbReference type="PANTHER" id="PTHR37932:SF1">
    <property type="entry name" value="SMALL LYSINE-RICH PROTEIN 1"/>
    <property type="match status" value="1"/>
</dbReference>
<dbReference type="Proteomes" id="UP001231518">
    <property type="component" value="Chromosome 8"/>
</dbReference>
<evidence type="ECO:0000313" key="2">
    <source>
        <dbReference type="EMBL" id="KAJ8719153.1"/>
    </source>
</evidence>
<sequence length="72" mass="8085">MSGKPGKDDDDGDSKKEEKKSKKKGKNKGKCNVDMLTDAAMDNVYYGCHNVQELLAARGFHPPDFVKKKKKR</sequence>
<feature type="region of interest" description="Disordered" evidence="1">
    <location>
        <begin position="1"/>
        <end position="30"/>
    </location>
</feature>
<organism evidence="2 3">
    <name type="scientific">Mythimna separata</name>
    <name type="common">Oriental armyworm</name>
    <name type="synonym">Pseudaletia separata</name>
    <dbReference type="NCBI Taxonomy" id="271217"/>
    <lineage>
        <taxon>Eukaryota</taxon>
        <taxon>Metazoa</taxon>
        <taxon>Ecdysozoa</taxon>
        <taxon>Arthropoda</taxon>
        <taxon>Hexapoda</taxon>
        <taxon>Insecta</taxon>
        <taxon>Pterygota</taxon>
        <taxon>Neoptera</taxon>
        <taxon>Endopterygota</taxon>
        <taxon>Lepidoptera</taxon>
        <taxon>Glossata</taxon>
        <taxon>Ditrysia</taxon>
        <taxon>Noctuoidea</taxon>
        <taxon>Noctuidae</taxon>
        <taxon>Noctuinae</taxon>
        <taxon>Hadenini</taxon>
        <taxon>Mythimna</taxon>
    </lineage>
</organism>
<name>A0AAD7YLS0_MYTSE</name>
<protein>
    <recommendedName>
        <fullName evidence="4">Small lysine-rich protein 1</fullName>
    </recommendedName>
</protein>
<evidence type="ECO:0000256" key="1">
    <source>
        <dbReference type="SAM" id="MobiDB-lite"/>
    </source>
</evidence>
<proteinExistence type="predicted"/>